<protein>
    <submittedName>
        <fullName evidence="3">Uncharacterized protein</fullName>
    </submittedName>
</protein>
<organism evidence="3 4">
    <name type="scientific">Hymenoscyphus albidus</name>
    <dbReference type="NCBI Taxonomy" id="595503"/>
    <lineage>
        <taxon>Eukaryota</taxon>
        <taxon>Fungi</taxon>
        <taxon>Dikarya</taxon>
        <taxon>Ascomycota</taxon>
        <taxon>Pezizomycotina</taxon>
        <taxon>Leotiomycetes</taxon>
        <taxon>Helotiales</taxon>
        <taxon>Helotiaceae</taxon>
        <taxon>Hymenoscyphus</taxon>
    </lineage>
</organism>
<sequence length="703" mass="79866">MDLPLQPISMDDDWDLDLPERDLELVRHLHAKYADDREALITNLSDELQKFFDDYNDVKYKLANEETTRLNLYQAFVAQSETLEKKLEALEKAHKALGVDPAKAEEDPDHKLPRLAIQLGTAALYKDQGTDAEELYLCDQSGQFTAEQQMYLSQLWAAREAEVLQNTKRNCQEDLVASFVGSAQFLDLNAHQKMYLSSLWKVREEEVRQDGLRFFQKVEQDKRRICEEARQDSFRRCQEEARPLVQQAYELSQELTLANASLSQFNMDLQVARGEKQQATIRVEAIEKKDYESCVEENKYLRMELDSYRGSATAHFAQIEKSEDDRDKALEDWQNTKDSVEDYKTQIEGLLNNNQNLAATVATVKTEQVEADKAYKEQEGKFLALQRTLSKHIGRVEKDLANSESSNKSLDEKVESLEAANSTLQQNFDNDAACYDRSIKEFWGRCEKLEKHNAFLVRNQQKPLEKCDEELKELFRQKGAMDDDYAQRMEDNAESLLKDFPTCDQPVCHLRFKEINGKVRYLEGHVNQADKMYISIIKRSKNLLGLQMDETKKAKQEWVSGTKRKLLHSVMFFVAILFTFFLALCALSSSFSSGISEEACAISFETSTDLSGHNSSIFLPSITSTIAAEMQGVAGHGFGALSHLGVIDDLVSRIKEAVEAEEAAADEGEMSSQEAKGERTSVAVGKFVFIVAVVCVTAWLVTS</sequence>
<evidence type="ECO:0000313" key="4">
    <source>
        <dbReference type="Proteomes" id="UP000701801"/>
    </source>
</evidence>
<feature type="transmembrane region" description="Helical" evidence="2">
    <location>
        <begin position="680"/>
        <end position="701"/>
    </location>
</feature>
<dbReference type="EMBL" id="CAJVRM010000161">
    <property type="protein sequence ID" value="CAG8976047.1"/>
    <property type="molecule type" value="Genomic_DNA"/>
</dbReference>
<keyword evidence="2" id="KW-1133">Transmembrane helix</keyword>
<keyword evidence="2" id="KW-0472">Membrane</keyword>
<keyword evidence="1" id="KW-0175">Coiled coil</keyword>
<accession>A0A9N9LMZ9</accession>
<evidence type="ECO:0000256" key="2">
    <source>
        <dbReference type="SAM" id="Phobius"/>
    </source>
</evidence>
<feature type="transmembrane region" description="Helical" evidence="2">
    <location>
        <begin position="566"/>
        <end position="587"/>
    </location>
</feature>
<feature type="coiled-coil region" evidence="1">
    <location>
        <begin position="73"/>
        <end position="100"/>
    </location>
</feature>
<evidence type="ECO:0000313" key="3">
    <source>
        <dbReference type="EMBL" id="CAG8976047.1"/>
    </source>
</evidence>
<proteinExistence type="predicted"/>
<dbReference type="AlphaFoldDB" id="A0A9N9LMZ9"/>
<comment type="caution">
    <text evidence="3">The sequence shown here is derived from an EMBL/GenBank/DDBJ whole genome shotgun (WGS) entry which is preliminary data.</text>
</comment>
<dbReference type="OrthoDB" id="10334337at2759"/>
<keyword evidence="4" id="KW-1185">Reference proteome</keyword>
<reference evidence="3" key="1">
    <citation type="submission" date="2021-07" db="EMBL/GenBank/DDBJ databases">
        <authorList>
            <person name="Durling M."/>
        </authorList>
    </citation>
    <scope>NUCLEOTIDE SEQUENCE</scope>
</reference>
<keyword evidence="2" id="KW-0812">Transmembrane</keyword>
<feature type="coiled-coil region" evidence="1">
    <location>
        <begin position="400"/>
        <end position="427"/>
    </location>
</feature>
<evidence type="ECO:0000256" key="1">
    <source>
        <dbReference type="SAM" id="Coils"/>
    </source>
</evidence>
<dbReference type="Proteomes" id="UP000701801">
    <property type="component" value="Unassembled WGS sequence"/>
</dbReference>
<name>A0A9N9LMZ9_9HELO</name>
<gene>
    <name evidence="3" type="ORF">HYALB_00010329</name>
</gene>